<evidence type="ECO:0000259" key="1">
    <source>
        <dbReference type="Pfam" id="PF20335"/>
    </source>
</evidence>
<evidence type="ECO:0000313" key="4">
    <source>
        <dbReference type="Proteomes" id="UP000675747"/>
    </source>
</evidence>
<dbReference type="Pfam" id="PF20335">
    <property type="entry name" value="DUF6630"/>
    <property type="match status" value="1"/>
</dbReference>
<evidence type="ECO:0000313" key="3">
    <source>
        <dbReference type="EMBL" id="MBS7457348.1"/>
    </source>
</evidence>
<dbReference type="AlphaFoldDB" id="A0A8J7VQ62"/>
<organism evidence="2">
    <name type="scientific">Coralloluteibacterium stylophorae</name>
    <dbReference type="NCBI Taxonomy" id="1776034"/>
    <lineage>
        <taxon>Bacteria</taxon>
        <taxon>Pseudomonadati</taxon>
        <taxon>Pseudomonadota</taxon>
        <taxon>Gammaproteobacteria</taxon>
        <taxon>Lysobacterales</taxon>
        <taxon>Lysobacteraceae</taxon>
        <taxon>Coralloluteibacterium</taxon>
    </lineage>
</organism>
<accession>A0A8J7VQ62</accession>
<evidence type="ECO:0000313" key="2">
    <source>
        <dbReference type="EMBL" id="MBR0560982.1"/>
    </source>
</evidence>
<name>A0A8J7VQ62_9GAMM</name>
<reference evidence="2" key="2">
    <citation type="submission" date="2021-04" db="EMBL/GenBank/DDBJ databases">
        <authorList>
            <person name="Karlyshev A.V."/>
        </authorList>
    </citation>
    <scope>NUCLEOTIDE SEQUENCE</scope>
    <source>
        <strain evidence="2">LMG 29479</strain>
    </source>
</reference>
<feature type="domain" description="DUF6630" evidence="1">
    <location>
        <begin position="27"/>
        <end position="171"/>
    </location>
</feature>
<gene>
    <name evidence="2" type="ORF">KB893_00395</name>
    <name evidence="3" type="ORF">KB893_009400</name>
</gene>
<comment type="caution">
    <text evidence="2">The sequence shown here is derived from an EMBL/GenBank/DDBJ whole genome shotgun (WGS) entry which is preliminary data.</text>
</comment>
<dbReference type="RefSeq" id="WP_211924948.1">
    <property type="nucleotide sequence ID" value="NZ_JAGQFT020000005.1"/>
</dbReference>
<protein>
    <recommendedName>
        <fullName evidence="1">DUF6630 domain-containing protein</fullName>
    </recommendedName>
</protein>
<dbReference type="InterPro" id="IPR046582">
    <property type="entry name" value="DUF6630"/>
</dbReference>
<keyword evidence="4" id="KW-1185">Reference proteome</keyword>
<dbReference type="EMBL" id="JAGQFT020000005">
    <property type="protein sequence ID" value="MBS7457348.1"/>
    <property type="molecule type" value="Genomic_DNA"/>
</dbReference>
<sequence>MPDNSDAWDDPSDLGHDYDEDDFPARVWNLLVLINPGDEETALRQFDAWRDTASEPGDEAWLESLRDVVDWTSGFHVAQDDPATLMTAVDELVARWNLRIDWGGDADDEDFLADNDAGSLLATAYDQLRTHGYTLWTLYTGDDTATGWMTLSRDDEGLLALCGLLGVDVRQASEFG</sequence>
<dbReference type="EMBL" id="JAGQFT010000001">
    <property type="protein sequence ID" value="MBR0560982.1"/>
    <property type="molecule type" value="Genomic_DNA"/>
</dbReference>
<reference evidence="3 4" key="1">
    <citation type="journal article" date="2021" name="Microbiol. Resour. Announc.">
        <title>Draft Genome Sequence of Coralloluteibacterium stylophorae LMG 29479T.</title>
        <authorList>
            <person name="Karlyshev A.V."/>
            <person name="Kudryashova E.B."/>
            <person name="Ariskina E.V."/>
            <person name="Conroy A.P."/>
            <person name="Abidueva E.Y."/>
        </authorList>
    </citation>
    <scope>NUCLEOTIDE SEQUENCE [LARGE SCALE GENOMIC DNA]</scope>
    <source>
        <strain evidence="3 4">LMG 29479</strain>
    </source>
</reference>
<proteinExistence type="predicted"/>
<dbReference type="Proteomes" id="UP000675747">
    <property type="component" value="Unassembled WGS sequence"/>
</dbReference>